<dbReference type="PaxDb" id="2850-Phatr8860"/>
<protein>
    <recommendedName>
        <fullName evidence="4">Lecithin:cholesterol acyltransferase</fullName>
    </recommendedName>
</protein>
<name>B7FQY9_PHATC</name>
<dbReference type="InParanoid" id="B7FQY9"/>
<evidence type="ECO:0000313" key="3">
    <source>
        <dbReference type="Proteomes" id="UP000000759"/>
    </source>
</evidence>
<keyword evidence="3" id="KW-1185">Reference proteome</keyword>
<feature type="non-terminal residue" evidence="2">
    <location>
        <position position="1"/>
    </location>
</feature>
<dbReference type="Proteomes" id="UP000000759">
    <property type="component" value="Chromosome 1"/>
</dbReference>
<dbReference type="Gene3D" id="3.40.50.1820">
    <property type="entry name" value="alpha/beta hydrolase"/>
    <property type="match status" value="1"/>
</dbReference>
<dbReference type="GeneID" id="7196568"/>
<evidence type="ECO:0000313" key="2">
    <source>
        <dbReference type="EMBL" id="EEC51953.1"/>
    </source>
</evidence>
<dbReference type="Pfam" id="PF02450">
    <property type="entry name" value="LCAT"/>
    <property type="match status" value="1"/>
</dbReference>
<organism evidence="2 3">
    <name type="scientific">Phaeodactylum tricornutum (strain CCAP 1055/1)</name>
    <dbReference type="NCBI Taxonomy" id="556484"/>
    <lineage>
        <taxon>Eukaryota</taxon>
        <taxon>Sar</taxon>
        <taxon>Stramenopiles</taxon>
        <taxon>Ochrophyta</taxon>
        <taxon>Bacillariophyta</taxon>
        <taxon>Bacillariophyceae</taxon>
        <taxon>Bacillariophycidae</taxon>
        <taxon>Naviculales</taxon>
        <taxon>Phaeodactylaceae</taxon>
        <taxon>Phaeodactylum</taxon>
    </lineage>
</organism>
<dbReference type="KEGG" id="pti:PHATRDRAFT_8860"/>
<accession>B7FQY9</accession>
<dbReference type="STRING" id="556484.B7FQY9"/>
<dbReference type="AlphaFoldDB" id="B7FQY9"/>
<feature type="region of interest" description="Disordered" evidence="1">
    <location>
        <begin position="376"/>
        <end position="395"/>
    </location>
</feature>
<dbReference type="EMBL" id="CM000605">
    <property type="protein sequence ID" value="EEC51953.1"/>
    <property type="molecule type" value="Genomic_DNA"/>
</dbReference>
<dbReference type="InterPro" id="IPR029058">
    <property type="entry name" value="AB_hydrolase_fold"/>
</dbReference>
<dbReference type="GO" id="GO:0006629">
    <property type="term" value="P:lipid metabolic process"/>
    <property type="evidence" value="ECO:0007669"/>
    <property type="project" value="InterPro"/>
</dbReference>
<dbReference type="PANTHER" id="PTHR11440">
    <property type="entry name" value="LECITHIN-CHOLESTEROL ACYLTRANSFERASE-RELATED"/>
    <property type="match status" value="1"/>
</dbReference>
<reference evidence="2 3" key="1">
    <citation type="journal article" date="2008" name="Nature">
        <title>The Phaeodactylum genome reveals the evolutionary history of diatom genomes.</title>
        <authorList>
            <person name="Bowler C."/>
            <person name="Allen A.E."/>
            <person name="Badger J.H."/>
            <person name="Grimwood J."/>
            <person name="Jabbari K."/>
            <person name="Kuo A."/>
            <person name="Maheswari U."/>
            <person name="Martens C."/>
            <person name="Maumus F."/>
            <person name="Otillar R.P."/>
            <person name="Rayko E."/>
            <person name="Salamov A."/>
            <person name="Vandepoele K."/>
            <person name="Beszteri B."/>
            <person name="Gruber A."/>
            <person name="Heijde M."/>
            <person name="Katinka M."/>
            <person name="Mock T."/>
            <person name="Valentin K."/>
            <person name="Verret F."/>
            <person name="Berges J.A."/>
            <person name="Brownlee C."/>
            <person name="Cadoret J.P."/>
            <person name="Chiovitti A."/>
            <person name="Choi C.J."/>
            <person name="Coesel S."/>
            <person name="De Martino A."/>
            <person name="Detter J.C."/>
            <person name="Durkin C."/>
            <person name="Falciatore A."/>
            <person name="Fournet J."/>
            <person name="Haruta M."/>
            <person name="Huysman M.J."/>
            <person name="Jenkins B.D."/>
            <person name="Jiroutova K."/>
            <person name="Jorgensen R.E."/>
            <person name="Joubert Y."/>
            <person name="Kaplan A."/>
            <person name="Kroger N."/>
            <person name="Kroth P.G."/>
            <person name="La Roche J."/>
            <person name="Lindquist E."/>
            <person name="Lommer M."/>
            <person name="Martin-Jezequel V."/>
            <person name="Lopez P.J."/>
            <person name="Lucas S."/>
            <person name="Mangogna M."/>
            <person name="McGinnis K."/>
            <person name="Medlin L.K."/>
            <person name="Montsant A."/>
            <person name="Oudot-Le Secq M.P."/>
            <person name="Napoli C."/>
            <person name="Obornik M."/>
            <person name="Parker M.S."/>
            <person name="Petit J.L."/>
            <person name="Porcel B.M."/>
            <person name="Poulsen N."/>
            <person name="Robison M."/>
            <person name="Rychlewski L."/>
            <person name="Rynearson T.A."/>
            <person name="Schmutz J."/>
            <person name="Shapiro H."/>
            <person name="Siaut M."/>
            <person name="Stanley M."/>
            <person name="Sussman M.R."/>
            <person name="Taylor A.R."/>
            <person name="Vardi A."/>
            <person name="von Dassow P."/>
            <person name="Vyverman W."/>
            <person name="Willis A."/>
            <person name="Wyrwicz L.S."/>
            <person name="Rokhsar D.S."/>
            <person name="Weissenbach J."/>
            <person name="Armbrust E.V."/>
            <person name="Green B.R."/>
            <person name="Van de Peer Y."/>
            <person name="Grigoriev I.V."/>
        </authorList>
    </citation>
    <scope>NUCLEOTIDE SEQUENCE [LARGE SCALE GENOMIC DNA]</scope>
    <source>
        <strain evidence="2 3">CCAP 1055/1</strain>
    </source>
</reference>
<proteinExistence type="predicted"/>
<evidence type="ECO:0000256" key="1">
    <source>
        <dbReference type="SAM" id="MobiDB-lite"/>
    </source>
</evidence>
<dbReference type="eggNOG" id="KOG2369">
    <property type="taxonomic scope" value="Eukaryota"/>
</dbReference>
<dbReference type="OrthoDB" id="190846at2759"/>
<gene>
    <name evidence="2" type="ORF">PHATRDRAFT_8860</name>
</gene>
<dbReference type="GO" id="GO:0008374">
    <property type="term" value="F:O-acyltransferase activity"/>
    <property type="evidence" value="ECO:0007669"/>
    <property type="project" value="InterPro"/>
</dbReference>
<reference evidence="3" key="2">
    <citation type="submission" date="2008-08" db="EMBL/GenBank/DDBJ databases">
        <authorList>
            <consortium name="Diatom Consortium"/>
            <person name="Grigoriev I."/>
            <person name="Grimwood J."/>
            <person name="Kuo A."/>
            <person name="Otillar R.P."/>
            <person name="Salamov A."/>
            <person name="Detter J.C."/>
            <person name="Lindquist E."/>
            <person name="Shapiro H."/>
            <person name="Lucas S."/>
            <person name="Glavina del Rio T."/>
            <person name="Pitluck S."/>
            <person name="Rokhsar D."/>
            <person name="Bowler C."/>
        </authorList>
    </citation>
    <scope>GENOME REANNOTATION</scope>
    <source>
        <strain evidence="3">CCAP 1055/1</strain>
    </source>
</reference>
<feature type="non-terminal residue" evidence="2">
    <location>
        <position position="518"/>
    </location>
</feature>
<dbReference type="InterPro" id="IPR003386">
    <property type="entry name" value="LACT/PDAT_acylTrfase"/>
</dbReference>
<dbReference type="SUPFAM" id="SSF53474">
    <property type="entry name" value="alpha/beta-Hydrolases"/>
    <property type="match status" value="1"/>
</dbReference>
<evidence type="ECO:0008006" key="4">
    <source>
        <dbReference type="Google" id="ProtNLM"/>
    </source>
</evidence>
<sequence length="518" mass="57689">GFQLAQKGAKANYPVVMMPGFVTSGLEVWGGKECARSHFRQRLWAAIGGARSFLTDRECWKEHMMLSLKTGVDPADIRLRAAQGFEAADYFMANYWVFGKASHMLLIIENLADLGYSPSEMTMEPYDWRLAFPLLEKRDGYLTKLRHTIEAMHKTTGKKIVLTSHSMGGMLVHYFFKWVTTSASKGGGGGGKHWVDEHIHAYVNIAGSHLGVVKAATALLSGEMSDTILMGTMGSMLEQFFGRRQRRDLWTTWGSLWTMLPLGGNSIWGSENAKSEMNATIDIDSSLKDFAEDFVSYKSHTAEDVADFLIGFGAARGHEVANPKMVSVYGDDEKPSSRTWHDPTRTPLPYAPNMKIYCMYGVGVATERAYYYQGNREEAKDEAGPGQDLQEPPVVLDPTVNDAERNVTHGIRYSDGDGSVPLISLGYVCVDLWKRRETGLNPSQTAVHTREYHHSPGFCVDDPMRGGPSSSDHVDILGNMNMMEDFLRVVSDFEISEVNNDKISSDIKHLSEEITAHK</sequence>
<dbReference type="RefSeq" id="XP_002177490.1">
    <property type="nucleotide sequence ID" value="XM_002177454.1"/>
</dbReference>